<reference evidence="2" key="1">
    <citation type="submission" date="2011-02" db="EMBL/GenBank/DDBJ databases">
        <title>Complete sequence of Acidovorax avenae subsp. avenae ATCC 19860.</title>
        <authorList>
            <consortium name="US DOE Joint Genome Institute"/>
            <person name="Lucas S."/>
            <person name="Copeland A."/>
            <person name="Lapidus A."/>
            <person name="Cheng J.-F."/>
            <person name="Goodwin L."/>
            <person name="Pitluck S."/>
            <person name="Chertkov O."/>
            <person name="Held B."/>
            <person name="Detter J.C."/>
            <person name="Han C."/>
            <person name="Tapia R."/>
            <person name="Land M."/>
            <person name="Hauser L."/>
            <person name="Kyrpides N."/>
            <person name="Ivanova N."/>
            <person name="Ovchinnikova G."/>
            <person name="Pagani I."/>
            <person name="Gordon S."/>
            <person name="Woyke T."/>
        </authorList>
    </citation>
    <scope>NUCLEOTIDE SEQUENCE</scope>
    <source>
        <strain evidence="2">ATCC 19860</strain>
    </source>
</reference>
<proteinExistence type="predicted"/>
<sequence length="764" mass="82646">MLQGDGALAGLRPSQRAGDYLGGHSSPPRQASPVFGRDPSPPRAGTHWTDLPREPVRHWTDHLHEVIPSEPLDRWIARRDHQAMGHPMPPAAFPHRAMHVSDPYGTHGASHRGGGGLHDWLANRDDRAMGRPARTSAFTPPASAAAVHAWPEARPASPPTGRPARSEAPAAPAQHEEFSFNPWAQQPTGRTQRASPSASAQRPARPEPRTAEPAGPLPRRQLPLEERAANYIKEAMAAPTGDGKLRIDHAKAVGAMGTELQADLRQGMRQASAGSTRLQGVDKRLADAFADALKELGADGHRLPAQPLVTEKALQMASERMAREVIDQQLARMPVDVKRLQTPPGRRMPPPPTLESSAASWLANLRSKQPERPDALSASSAAAAFLADDLLRDLEKARLSVFGGKVYLDDDLEPRLAGALLSALEEGASQGYDLSSHESVLQQAKRKAARQVANRLIDQQLQKERAEAPRASASPSPVHAGTSAGRQLPLEAAAANYIRESTTVDFNGKPRVDLTKALRFMGSKMQTDLRQCMRQAPAGSTRLPGVDQRLADAFAHALKELGADGRRLPANPLVTEKALQLASSRVAREVLMQELLNGHRNANIAEPPEKHPSPQPPLGSRVASLLAGIREDRSRKAERPDASVVNMIALAVLEEDLQKDLEKVKLSVVGGRVRLDDVDPRIAEAVDSALQEEASQGYELSNHDAVLQQAKRKAAKQLAKSLVGEQLRKEASEAQRRAARDEPSPAEFSFSPWLSPGSSGSRRS</sequence>
<feature type="compositionally biased region" description="Low complexity" evidence="1">
    <location>
        <begin position="162"/>
        <end position="173"/>
    </location>
</feature>
<dbReference type="AlphaFoldDB" id="F0Q701"/>
<feature type="region of interest" description="Disordered" evidence="1">
    <location>
        <begin position="724"/>
        <end position="764"/>
    </location>
</feature>
<evidence type="ECO:0000256" key="1">
    <source>
        <dbReference type="SAM" id="MobiDB-lite"/>
    </source>
</evidence>
<protein>
    <submittedName>
        <fullName evidence="2">Uncharacterized protein</fullName>
    </submittedName>
</protein>
<feature type="region of interest" description="Disordered" evidence="1">
    <location>
        <begin position="1"/>
        <end position="51"/>
    </location>
</feature>
<feature type="compositionally biased region" description="Low complexity" evidence="1">
    <location>
        <begin position="132"/>
        <end position="153"/>
    </location>
</feature>
<feature type="compositionally biased region" description="Basic and acidic residues" evidence="1">
    <location>
        <begin position="726"/>
        <end position="743"/>
    </location>
</feature>
<evidence type="ECO:0000313" key="3">
    <source>
        <dbReference type="Proteomes" id="UP000002482"/>
    </source>
</evidence>
<dbReference type="KEGG" id="aaa:Acav_0637"/>
<gene>
    <name evidence="2" type="ordered locus">Acav_0637</name>
</gene>
<feature type="compositionally biased region" description="Low complexity" evidence="1">
    <location>
        <begin position="192"/>
        <end position="203"/>
    </location>
</feature>
<feature type="compositionally biased region" description="Polar residues" evidence="1">
    <location>
        <begin position="182"/>
        <end position="191"/>
    </location>
</feature>
<feature type="region of interest" description="Disordered" evidence="1">
    <location>
        <begin position="131"/>
        <end position="223"/>
    </location>
</feature>
<keyword evidence="3" id="KW-1185">Reference proteome</keyword>
<dbReference type="EMBL" id="CP002521">
    <property type="protein sequence ID" value="ADX44560.1"/>
    <property type="molecule type" value="Genomic_DNA"/>
</dbReference>
<evidence type="ECO:0000313" key="2">
    <source>
        <dbReference type="EMBL" id="ADX44560.1"/>
    </source>
</evidence>
<dbReference type="HOGENOM" id="CLU_365106_0_0_4"/>
<name>F0Q701_PARA1</name>
<organism evidence="2 3">
    <name type="scientific">Paracidovorax avenae (strain ATCC 19860 / DSM 7227 / CCUG 15838 / JCM 20985 / LMG 2117 / NCPPB 1011)</name>
    <name type="common">Acidovorax avenae</name>
    <dbReference type="NCBI Taxonomy" id="643561"/>
    <lineage>
        <taxon>Bacteria</taxon>
        <taxon>Pseudomonadati</taxon>
        <taxon>Pseudomonadota</taxon>
        <taxon>Betaproteobacteria</taxon>
        <taxon>Burkholderiales</taxon>
        <taxon>Comamonadaceae</taxon>
        <taxon>Paracidovorax</taxon>
    </lineage>
</organism>
<dbReference type="Proteomes" id="UP000002482">
    <property type="component" value="Chromosome"/>
</dbReference>
<feature type="region of interest" description="Disordered" evidence="1">
    <location>
        <begin position="462"/>
        <end position="483"/>
    </location>
</feature>
<accession>F0Q701</accession>